<reference evidence="4" key="2">
    <citation type="submission" date="2015-07" db="EMBL/GenBank/DDBJ databases">
        <title>Draft Genome Sequences of Anaerolinea thermolimosa IMO-1, Bellilinea caldifistulae GOMI-1, Leptolinea tardivitalis YMTK-2, Levilinea saccharolytica KIBI-1,Longilinea arvoryzae KOME-1, Previously Described as Members of the Anaerolineaceae (Chloroflexi).</title>
        <authorList>
            <person name="Sekiguchi Y."/>
            <person name="Ohashi A."/>
            <person name="Matsuura N."/>
            <person name="Tourlousse M.D."/>
        </authorList>
    </citation>
    <scope>NUCLEOTIDE SEQUENCE [LARGE SCALE GENOMIC DNA]</scope>
    <source>
        <strain evidence="4">IMO-1</strain>
    </source>
</reference>
<dbReference type="RefSeq" id="WP_062196171.1">
    <property type="nucleotide sequence ID" value="NZ_DF967966.1"/>
</dbReference>
<dbReference type="Proteomes" id="UP000253922">
    <property type="component" value="Unassembled WGS sequence"/>
</dbReference>
<dbReference type="EMBL" id="DPBP01000031">
    <property type="protein sequence ID" value="HCE17794.1"/>
    <property type="molecule type" value="Genomic_DNA"/>
</dbReference>
<feature type="transmembrane region" description="Helical" evidence="1">
    <location>
        <begin position="40"/>
        <end position="59"/>
    </location>
</feature>
<dbReference type="InterPro" id="IPR015946">
    <property type="entry name" value="KH_dom-like_a/b"/>
</dbReference>
<reference evidence="3 5" key="3">
    <citation type="journal article" date="2018" name="Nat. Biotechnol.">
        <title>A standardized bacterial taxonomy based on genome phylogeny substantially revises the tree of life.</title>
        <authorList>
            <person name="Parks D.H."/>
            <person name="Chuvochina M."/>
            <person name="Waite D.W."/>
            <person name="Rinke C."/>
            <person name="Skarshewski A."/>
            <person name="Chaumeil P.A."/>
            <person name="Hugenholtz P."/>
        </authorList>
    </citation>
    <scope>NUCLEOTIDE SEQUENCE [LARGE SCALE GENOMIC DNA]</scope>
    <source>
        <strain evidence="3">UBA8781</strain>
    </source>
</reference>
<dbReference type="SUPFAM" id="SSF82784">
    <property type="entry name" value="OsmC-like"/>
    <property type="match status" value="1"/>
</dbReference>
<dbReference type="Proteomes" id="UP000264141">
    <property type="component" value="Unassembled WGS sequence"/>
</dbReference>
<dbReference type="PANTHER" id="PTHR39624">
    <property type="entry name" value="PROTEIN INVOLVED IN RIMO-MEDIATED BETA-METHYLTHIOLATION OF RIBOSOMAL PROTEIN S12 YCAO"/>
    <property type="match status" value="1"/>
</dbReference>
<protein>
    <submittedName>
        <fullName evidence="3">Osmotically inducible protein OsmC</fullName>
    </submittedName>
    <submittedName>
        <fullName evidence="2">Predicted redox protein, regulator of disulfide bond formation</fullName>
    </submittedName>
</protein>
<dbReference type="InterPro" id="IPR003718">
    <property type="entry name" value="OsmC/Ohr_fam"/>
</dbReference>
<accession>A0A3D1JH70</accession>
<dbReference type="Gene3D" id="3.30.300.20">
    <property type="match status" value="1"/>
</dbReference>
<dbReference type="AlphaFoldDB" id="A0A3D1JH70"/>
<organism evidence="3 5">
    <name type="scientific">Anaerolinea thermolimosa</name>
    <dbReference type="NCBI Taxonomy" id="229919"/>
    <lineage>
        <taxon>Bacteria</taxon>
        <taxon>Bacillati</taxon>
        <taxon>Chloroflexota</taxon>
        <taxon>Anaerolineae</taxon>
        <taxon>Anaerolineales</taxon>
        <taxon>Anaerolineaceae</taxon>
        <taxon>Anaerolinea</taxon>
    </lineage>
</organism>
<reference evidence="2" key="1">
    <citation type="journal article" date="2015" name="Genome Announc.">
        <title>Draft Genome Sequences of Anaerolinea thermolimosa IMO-1, Bellilinea caldifistulae GOMI-1, Leptolinea tardivitalis YMTK-2, Levilinea saccharolytica KIBI-1, Longilinea arvoryzae KOME-1, Previously Described as Members of the Class Anaerolineae (Chloroflexi).</title>
        <authorList>
            <person name="Matsuura N."/>
            <person name="Tourlousse M.D."/>
            <person name="Ohashi A."/>
            <person name="Hugenholtz P."/>
            <person name="Sekiguchi Y."/>
        </authorList>
    </citation>
    <scope>NUCLEOTIDE SEQUENCE</scope>
    <source>
        <strain evidence="2">IMO-1</strain>
    </source>
</reference>
<name>A0A3D1JH70_9CHLR</name>
<evidence type="ECO:0000256" key="1">
    <source>
        <dbReference type="SAM" id="Phobius"/>
    </source>
</evidence>
<sequence length="133" mass="14601">MEMIIDFPGGARVDAHFDQYTVRTDQPPMGGGEGSAPTPFAVFLASIGTCAGIYVLGFCRQRGLPTDGIRIIQRAHRDPQTGLVGQIELEIQVPPTFPEKYHESLVRSANMCAVKKHLENPPSFNTYTRVINA</sequence>
<proteinExistence type="predicted"/>
<keyword evidence="1" id="KW-0812">Transmembrane</keyword>
<dbReference type="PANTHER" id="PTHR39624:SF2">
    <property type="entry name" value="OSMC-LIKE PROTEIN"/>
    <property type="match status" value="1"/>
</dbReference>
<evidence type="ECO:0000313" key="2">
    <source>
        <dbReference type="EMBL" id="GAP08519.1"/>
    </source>
</evidence>
<evidence type="ECO:0000313" key="3">
    <source>
        <dbReference type="EMBL" id="HCE17794.1"/>
    </source>
</evidence>
<dbReference type="EMBL" id="DF967966">
    <property type="protein sequence ID" value="GAP08519.1"/>
    <property type="molecule type" value="Genomic_DNA"/>
</dbReference>
<keyword evidence="4" id="KW-1185">Reference proteome</keyword>
<keyword evidence="1" id="KW-1133">Transmembrane helix</keyword>
<keyword evidence="1" id="KW-0472">Membrane</keyword>
<dbReference type="Pfam" id="PF02566">
    <property type="entry name" value="OsmC"/>
    <property type="match status" value="1"/>
</dbReference>
<dbReference type="OrthoDB" id="290036at2"/>
<evidence type="ECO:0000313" key="5">
    <source>
        <dbReference type="Proteomes" id="UP000264141"/>
    </source>
</evidence>
<dbReference type="InterPro" id="IPR036102">
    <property type="entry name" value="OsmC/Ohrsf"/>
</dbReference>
<dbReference type="STRING" id="229919.GCA_001050195_03359"/>
<evidence type="ECO:0000313" key="4">
    <source>
        <dbReference type="Proteomes" id="UP000253922"/>
    </source>
</evidence>
<gene>
    <name evidence="2" type="ORF">ATHL_03424</name>
    <name evidence="3" type="ORF">DEQ80_08040</name>
</gene>